<feature type="transmembrane region" description="Helical" evidence="1">
    <location>
        <begin position="58"/>
        <end position="80"/>
    </location>
</feature>
<dbReference type="EMBL" id="PFJI01000222">
    <property type="protein sequence ID" value="PIX69562.1"/>
    <property type="molecule type" value="Genomic_DNA"/>
</dbReference>
<evidence type="ECO:0000313" key="3">
    <source>
        <dbReference type="Proteomes" id="UP000229708"/>
    </source>
</evidence>
<proteinExistence type="predicted"/>
<feature type="transmembrane region" description="Helical" evidence="1">
    <location>
        <begin position="25"/>
        <end position="46"/>
    </location>
</feature>
<dbReference type="Proteomes" id="UP000229708">
    <property type="component" value="Unassembled WGS sequence"/>
</dbReference>
<evidence type="ECO:0000256" key="1">
    <source>
        <dbReference type="SAM" id="Phobius"/>
    </source>
</evidence>
<feature type="non-terminal residue" evidence="2">
    <location>
        <position position="1"/>
    </location>
</feature>
<comment type="caution">
    <text evidence="2">The sequence shown here is derived from an EMBL/GenBank/DDBJ whole genome shotgun (WGS) entry which is preliminary data.</text>
</comment>
<name>A0A2M7LNB5_9BACT</name>
<keyword evidence="1" id="KW-0472">Membrane</keyword>
<accession>A0A2M7LNB5</accession>
<gene>
    <name evidence="2" type="ORF">COZ39_05230</name>
</gene>
<keyword evidence="1" id="KW-0812">Transmembrane</keyword>
<reference evidence="3" key="1">
    <citation type="submission" date="2017-09" db="EMBL/GenBank/DDBJ databases">
        <title>Depth-based differentiation of microbial function through sediment-hosted aquifers and enrichment of novel symbionts in the deep terrestrial subsurface.</title>
        <authorList>
            <person name="Probst A.J."/>
            <person name="Ladd B."/>
            <person name="Jarett J.K."/>
            <person name="Geller-Mcgrath D.E."/>
            <person name="Sieber C.M.K."/>
            <person name="Emerson J.B."/>
            <person name="Anantharaman K."/>
            <person name="Thomas B.C."/>
            <person name="Malmstrom R."/>
            <person name="Stieglmeier M."/>
            <person name="Klingl A."/>
            <person name="Woyke T."/>
            <person name="Ryan C.M."/>
            <person name="Banfield J.F."/>
        </authorList>
    </citation>
    <scope>NUCLEOTIDE SEQUENCE [LARGE SCALE GENOMIC DNA]</scope>
</reference>
<keyword evidence="1" id="KW-1133">Transmembrane helix</keyword>
<organism evidence="2 3">
    <name type="scientific">Candidatus Roizmanbacteria bacterium CG_4_10_14_3_um_filter_33_21</name>
    <dbReference type="NCBI Taxonomy" id="1974830"/>
    <lineage>
        <taxon>Bacteria</taxon>
        <taxon>Candidatus Roizmaniibacteriota</taxon>
    </lineage>
</organism>
<protein>
    <submittedName>
        <fullName evidence="2">Uncharacterized protein</fullName>
    </submittedName>
</protein>
<sequence length="150" mass="16543">IISPIYLLLEAITGQNSFSSWMKNLLSQLIIFPTAIAIFVAGDVIIRSVGKTDNFFQLPFIYGINAQSMATLITMAILFITPELLQTVQKLIVPKPFPVEAGLGSFFSGAKTAVGTSFEEINKYSLFAQSFIPLKKVFGKLSFMDKSKYS</sequence>
<evidence type="ECO:0000313" key="2">
    <source>
        <dbReference type="EMBL" id="PIX69562.1"/>
    </source>
</evidence>
<dbReference type="AlphaFoldDB" id="A0A2M7LNB5"/>